<keyword evidence="2" id="KW-1185">Reference proteome</keyword>
<evidence type="ECO:0000313" key="2">
    <source>
        <dbReference type="Proteomes" id="UP001528673"/>
    </source>
</evidence>
<sequence>MLLGLRDIGSRINGGFVVTPPRPVAPASLAAPSPEVSSSSSPVVTQGDVIDHYVKGLPDNDFKRKVKRCLQLFGEFLGHNLPVADLRQRAVTDFMRDICRLPDKWARRFDAGESIASMLAVKAAKVMSPTTYEANYRGPLGTFLDVSSKTFGDDGFRAMSVKHIKYMGDRLPEEDQQRALRPDELVTLFEGDAFARIAQDPKQEPL</sequence>
<dbReference type="Proteomes" id="UP001528673">
    <property type="component" value="Unassembled WGS sequence"/>
</dbReference>
<name>A0ABT5N3P5_9BURK</name>
<proteinExistence type="predicted"/>
<comment type="caution">
    <text evidence="1">The sequence shown here is derived from an EMBL/GenBank/DDBJ whole genome shotgun (WGS) entry which is preliminary data.</text>
</comment>
<protein>
    <recommendedName>
        <fullName evidence="3">Bacteriophage Mx8 p63 C-terminal domain-containing protein</fullName>
    </recommendedName>
</protein>
<gene>
    <name evidence="1" type="ORF">PSQ40_19095</name>
</gene>
<dbReference type="RefSeq" id="WP_273953479.1">
    <property type="nucleotide sequence ID" value="NZ_JAQSIP010000011.1"/>
</dbReference>
<evidence type="ECO:0008006" key="3">
    <source>
        <dbReference type="Google" id="ProtNLM"/>
    </source>
</evidence>
<accession>A0ABT5N3P5</accession>
<evidence type="ECO:0000313" key="1">
    <source>
        <dbReference type="EMBL" id="MDD0840692.1"/>
    </source>
</evidence>
<reference evidence="1 2" key="1">
    <citation type="submission" date="2023-02" db="EMBL/GenBank/DDBJ databases">
        <title>Bacterial whole genomic sequence of Curvibacter sp. HBC61.</title>
        <authorList>
            <person name="Le V."/>
            <person name="Ko S.-R."/>
            <person name="Ahn C.-Y."/>
            <person name="Oh H.-M."/>
        </authorList>
    </citation>
    <scope>NUCLEOTIDE SEQUENCE [LARGE SCALE GENOMIC DNA]</scope>
    <source>
        <strain evidence="1 2">HBC61</strain>
    </source>
</reference>
<organism evidence="1 2">
    <name type="scientific">Curvibacter cyanobacteriorum</name>
    <dbReference type="NCBI Taxonomy" id="3026422"/>
    <lineage>
        <taxon>Bacteria</taxon>
        <taxon>Pseudomonadati</taxon>
        <taxon>Pseudomonadota</taxon>
        <taxon>Betaproteobacteria</taxon>
        <taxon>Burkholderiales</taxon>
        <taxon>Comamonadaceae</taxon>
        <taxon>Curvibacter</taxon>
    </lineage>
</organism>
<dbReference type="EMBL" id="JAQSIP010000011">
    <property type="protein sequence ID" value="MDD0840692.1"/>
    <property type="molecule type" value="Genomic_DNA"/>
</dbReference>